<gene>
    <name evidence="4" type="ORF">OEZ60_08255</name>
</gene>
<sequence>MEKLEAALAKAREMRRSALSASHPVRDRTGVRDRPGNDWLALPEITLTPDIITRGRISALSGGRDATPYDLLRSRTYRLMKEKGWSRLAITSPGTACGKTTIALNLAISLARQRDLRVMLLDLDLRRPSLHKMLGHVPESSFHEVLEGRVAFGEQALRIGANLVIALNTSKAQNPAELMQSAATRRALDEIERSWQPDLMLFDLAPMDAGDDYVNFLGNVDCALLVAAAESTTLANIDICEKELAQLTDVLGIVLNKCRYSDDSVGYNYEAYG</sequence>
<feature type="domain" description="CobQ/CobB/MinD/ParA nucleotide binding" evidence="3">
    <location>
        <begin position="88"/>
        <end position="261"/>
    </location>
</feature>
<dbReference type="CDD" id="cd05387">
    <property type="entry name" value="BY-kinase"/>
    <property type="match status" value="1"/>
</dbReference>
<proteinExistence type="predicted"/>
<dbReference type="InterPro" id="IPR027417">
    <property type="entry name" value="P-loop_NTPase"/>
</dbReference>
<evidence type="ECO:0000256" key="1">
    <source>
        <dbReference type="ARBA" id="ARBA00022741"/>
    </source>
</evidence>
<comment type="caution">
    <text evidence="4">The sequence shown here is derived from an EMBL/GenBank/DDBJ whole genome shotgun (WGS) entry which is preliminary data.</text>
</comment>
<dbReference type="SUPFAM" id="SSF52540">
    <property type="entry name" value="P-loop containing nucleoside triphosphate hydrolases"/>
    <property type="match status" value="1"/>
</dbReference>
<protein>
    <submittedName>
        <fullName evidence="4">CpsD/CapB family tyrosine-protein kinase</fullName>
    </submittedName>
</protein>
<dbReference type="Gene3D" id="3.40.50.300">
    <property type="entry name" value="P-loop containing nucleotide triphosphate hydrolases"/>
    <property type="match status" value="1"/>
</dbReference>
<dbReference type="EMBL" id="JAOVQO010000006">
    <property type="protein sequence ID" value="MCU9847996.1"/>
    <property type="molecule type" value="Genomic_DNA"/>
</dbReference>
<dbReference type="InterPro" id="IPR002586">
    <property type="entry name" value="CobQ/CobB/MinD/ParA_Nub-bd_dom"/>
</dbReference>
<keyword evidence="4" id="KW-0808">Transferase</keyword>
<dbReference type="Proteomes" id="UP001209535">
    <property type="component" value="Unassembled WGS sequence"/>
</dbReference>
<keyword evidence="2" id="KW-0067">ATP-binding</keyword>
<keyword evidence="4" id="KW-0418">Kinase</keyword>
<dbReference type="InterPro" id="IPR005702">
    <property type="entry name" value="Wzc-like_C"/>
</dbReference>
<keyword evidence="5" id="KW-1185">Reference proteome</keyword>
<organism evidence="4 5">
    <name type="scientific">Albidovulum salinarum</name>
    <dbReference type="NCBI Taxonomy" id="2984153"/>
    <lineage>
        <taxon>Bacteria</taxon>
        <taxon>Pseudomonadati</taxon>
        <taxon>Pseudomonadota</taxon>
        <taxon>Alphaproteobacteria</taxon>
        <taxon>Rhodobacterales</taxon>
        <taxon>Paracoccaceae</taxon>
        <taxon>Albidovulum</taxon>
    </lineage>
</organism>
<name>A0ABT2X223_9RHOB</name>
<evidence type="ECO:0000313" key="5">
    <source>
        <dbReference type="Proteomes" id="UP001209535"/>
    </source>
</evidence>
<dbReference type="PANTHER" id="PTHR32309:SF13">
    <property type="entry name" value="FERRIC ENTEROBACTIN TRANSPORT PROTEIN FEPE"/>
    <property type="match status" value="1"/>
</dbReference>
<dbReference type="RefSeq" id="WP_263334955.1">
    <property type="nucleotide sequence ID" value="NZ_JAOVQO010000006.1"/>
</dbReference>
<dbReference type="PANTHER" id="PTHR32309">
    <property type="entry name" value="TYROSINE-PROTEIN KINASE"/>
    <property type="match status" value="1"/>
</dbReference>
<dbReference type="InterPro" id="IPR050445">
    <property type="entry name" value="Bact_polysacc_biosynth/exp"/>
</dbReference>
<dbReference type="Pfam" id="PF01656">
    <property type="entry name" value="CbiA"/>
    <property type="match status" value="1"/>
</dbReference>
<evidence type="ECO:0000256" key="2">
    <source>
        <dbReference type="ARBA" id="ARBA00022840"/>
    </source>
</evidence>
<accession>A0ABT2X223</accession>
<reference evidence="4 5" key="1">
    <citation type="submission" date="2022-10" db="EMBL/GenBank/DDBJ databases">
        <title>Defluviimonas sp. nov., isolated from ocean surface sediments.</title>
        <authorList>
            <person name="He W."/>
            <person name="Wang L."/>
            <person name="Zhang D.-F."/>
        </authorList>
    </citation>
    <scope>NUCLEOTIDE SEQUENCE [LARGE SCALE GENOMIC DNA]</scope>
    <source>
        <strain evidence="4 5">WL0024</strain>
    </source>
</reference>
<evidence type="ECO:0000259" key="3">
    <source>
        <dbReference type="Pfam" id="PF01656"/>
    </source>
</evidence>
<dbReference type="GO" id="GO:0016301">
    <property type="term" value="F:kinase activity"/>
    <property type="evidence" value="ECO:0007669"/>
    <property type="project" value="UniProtKB-KW"/>
</dbReference>
<evidence type="ECO:0000313" key="4">
    <source>
        <dbReference type="EMBL" id="MCU9847996.1"/>
    </source>
</evidence>
<keyword evidence="1" id="KW-0547">Nucleotide-binding</keyword>